<reference evidence="3 5" key="2">
    <citation type="submission" date="2016-10" db="EMBL/GenBank/DDBJ databases">
        <authorList>
            <person name="Varghese N."/>
            <person name="Submissions S."/>
        </authorList>
    </citation>
    <scope>NUCLEOTIDE SEQUENCE [LARGE SCALE GENOMIC DNA]</scope>
    <source>
        <strain evidence="3 5">BS3111</strain>
    </source>
</reference>
<protein>
    <submittedName>
        <fullName evidence="3">Osmotically inducible lipoprotein OsmE</fullName>
    </submittedName>
    <submittedName>
        <fullName evidence="2">Transcriptional regulator</fullName>
    </submittedName>
</protein>
<dbReference type="Gene3D" id="3.30.1450.10">
    <property type="match status" value="1"/>
</dbReference>
<evidence type="ECO:0000256" key="1">
    <source>
        <dbReference type="ARBA" id="ARBA00022729"/>
    </source>
</evidence>
<keyword evidence="3" id="KW-0449">Lipoprotein</keyword>
<dbReference type="EMBL" id="JYLK01000025">
    <property type="protein sequence ID" value="KRP55873.1"/>
    <property type="molecule type" value="Genomic_DNA"/>
</dbReference>
<keyword evidence="1" id="KW-0732">Signal</keyword>
<dbReference type="Proteomes" id="UP000183126">
    <property type="component" value="Chromosome I"/>
</dbReference>
<dbReference type="EMBL" id="LT629760">
    <property type="protein sequence ID" value="SDR86870.1"/>
    <property type="molecule type" value="Genomic_DNA"/>
</dbReference>
<accession>A0A0R2ZBP8</accession>
<evidence type="ECO:0000313" key="4">
    <source>
        <dbReference type="Proteomes" id="UP000052019"/>
    </source>
</evidence>
<dbReference type="AlphaFoldDB" id="A0A0R2ZBP8"/>
<name>A0A0R2ZBP8_9PSED</name>
<proteinExistence type="predicted"/>
<dbReference type="Proteomes" id="UP000052019">
    <property type="component" value="Unassembled WGS sequence"/>
</dbReference>
<dbReference type="InterPro" id="IPR037873">
    <property type="entry name" value="BamE-like"/>
</dbReference>
<organism evidence="2 4">
    <name type="scientific">Pseudomonas trivialis</name>
    <dbReference type="NCBI Taxonomy" id="200450"/>
    <lineage>
        <taxon>Bacteria</taxon>
        <taxon>Pseudomonadati</taxon>
        <taxon>Pseudomonadota</taxon>
        <taxon>Gammaproteobacteria</taxon>
        <taxon>Pseudomonadales</taxon>
        <taxon>Pseudomonadaceae</taxon>
        <taxon>Pseudomonas</taxon>
    </lineage>
</organism>
<evidence type="ECO:0000313" key="5">
    <source>
        <dbReference type="Proteomes" id="UP000183126"/>
    </source>
</evidence>
<evidence type="ECO:0000313" key="3">
    <source>
        <dbReference type="EMBL" id="SDR86870.1"/>
    </source>
</evidence>
<dbReference type="RefSeq" id="WP_057010301.1">
    <property type="nucleotide sequence ID" value="NZ_JYLK01000025.1"/>
</dbReference>
<evidence type="ECO:0000313" key="2">
    <source>
        <dbReference type="EMBL" id="KRP55873.1"/>
    </source>
</evidence>
<dbReference type="PROSITE" id="PS51257">
    <property type="entry name" value="PROKAR_LIPOPROTEIN"/>
    <property type="match status" value="1"/>
</dbReference>
<dbReference type="OrthoDB" id="7016675at2"/>
<sequence>MRRLIIGSCAAILLGGCSTLEGISTIMNFNDHAIPTKIYAGGATKQDMLAIQQPRRVIAARTGFLECLDYQLENKGKKQDFYVGITDAGRVGAYGFIGCELAIKEGYLDAGKASVR</sequence>
<dbReference type="PATRIC" id="fig|200450.4.peg.2473"/>
<reference evidence="2 4" key="1">
    <citation type="submission" date="2015-02" db="EMBL/GenBank/DDBJ databases">
        <title>Two Pseudomonas sp. nov. isolated from raw milk.</title>
        <authorList>
            <person name="Wenning M."/>
            <person name="von Neubeck M."/>
            <person name="Huptas C."/>
            <person name="Scherer S."/>
        </authorList>
    </citation>
    <scope>NUCLEOTIDE SEQUENCE [LARGE SCALE GENOMIC DNA]</scope>
    <source>
        <strain evidence="2 4">DSM 14937</strain>
    </source>
</reference>
<keyword evidence="5" id="KW-1185">Reference proteome</keyword>
<gene>
    <name evidence="3" type="ORF">SAMN04490205_0697</name>
    <name evidence="2" type="ORF">TU79_23955</name>
</gene>